<dbReference type="GO" id="GO:0008236">
    <property type="term" value="F:serine-type peptidase activity"/>
    <property type="evidence" value="ECO:0007669"/>
    <property type="project" value="InterPro"/>
</dbReference>
<dbReference type="InterPro" id="IPR001375">
    <property type="entry name" value="Peptidase_S9_cat"/>
</dbReference>
<dbReference type="EMBL" id="JASBNA010000005">
    <property type="protein sequence ID" value="KAK7691635.1"/>
    <property type="molecule type" value="Genomic_DNA"/>
</dbReference>
<comment type="caution">
    <text evidence="2">The sequence shown here is derived from an EMBL/GenBank/DDBJ whole genome shotgun (WGS) entry which is preliminary data.</text>
</comment>
<dbReference type="PANTHER" id="PTHR43056:SF5">
    <property type="entry name" value="PEPTIDASE S9 PROLYL OLIGOPEPTIDASE CATALYTIC DOMAIN-CONTAINING PROTEIN"/>
    <property type="match status" value="1"/>
</dbReference>
<gene>
    <name evidence="2" type="ORF">QCA50_005034</name>
</gene>
<sequence>MTSNRIAPYGTWKSDITAEKAAAQSLSAGIEDVLLDLVTGKVYYGQLRPEEGGRSAVVDAATGKDLFSREWDARTRLHEYGGGAAIVHGDVLYFSNFGDNRVYKAELNKEPVPITPESQVLRFADFTVHPVHSNLIVAAAEDHTDPHPSKVLNYLVMIDANDSTVTKIATEADFYCCARFSPDGKHIAWQQWNFPELPWQSSEVHVASVTISSDGKFSLSLSLQVGGKHEQVVAQDPSWTSNNSLHFVTDVGGYCNPWSFTFDSADFTKGKSAPISPKPLEEEFGVPQWWLTRHGSGAIDEHHVAFIAFRGTPAPILYVADTCSGSLREVQTPYSNIQFLHGDGKSKVVALGQPADRLPELFELTITDGTPVVKPLKPSEPSPLPLDDISLPQYYTLHLSPDNRPCYVTYLPPKNSKYDSGLPDEKPPIAVLVHGGPFGMEHIFFDLFRQFWTSRGWAHIDVHYGGSTGFGRAFRESLHGKWGILDIQDAHQSVVELGKLGLADTKRACIYGGSAGGYSTLQAATTLPDAFAAGAALYGISDMKKLDDILHKFEYHLCDRLMGSSYKDNVQLWKDRSPIFNVDKIKMPLLVLQGTEDPVVPAPQMIDMVDVLKSKGLKSELLLFQGEGHGFRQADTIRRQLIKQLEFFNGAIGVENTA</sequence>
<dbReference type="AlphaFoldDB" id="A0AAW0GED1"/>
<dbReference type="Proteomes" id="UP001385951">
    <property type="component" value="Unassembled WGS sequence"/>
</dbReference>
<dbReference type="Pfam" id="PF00326">
    <property type="entry name" value="Peptidase_S9"/>
    <property type="match status" value="1"/>
</dbReference>
<accession>A0AAW0GED1</accession>
<keyword evidence="3" id="KW-1185">Reference proteome</keyword>
<dbReference type="InterPro" id="IPR029058">
    <property type="entry name" value="AB_hydrolase_fold"/>
</dbReference>
<feature type="domain" description="Peptidase S9 prolyl oligopeptidase catalytic" evidence="1">
    <location>
        <begin position="449"/>
        <end position="653"/>
    </location>
</feature>
<reference evidence="2 3" key="1">
    <citation type="submission" date="2022-09" db="EMBL/GenBank/DDBJ databases">
        <authorList>
            <person name="Palmer J.M."/>
        </authorList>
    </citation>
    <scope>NUCLEOTIDE SEQUENCE [LARGE SCALE GENOMIC DNA]</scope>
    <source>
        <strain evidence="2 3">DSM 7382</strain>
    </source>
</reference>
<dbReference type="SUPFAM" id="SSF53474">
    <property type="entry name" value="alpha/beta-Hydrolases"/>
    <property type="match status" value="1"/>
</dbReference>
<evidence type="ECO:0000313" key="2">
    <source>
        <dbReference type="EMBL" id="KAK7691635.1"/>
    </source>
</evidence>
<proteinExistence type="predicted"/>
<dbReference type="GO" id="GO:0006508">
    <property type="term" value="P:proteolysis"/>
    <property type="evidence" value="ECO:0007669"/>
    <property type="project" value="InterPro"/>
</dbReference>
<organism evidence="2 3">
    <name type="scientific">Cerrena zonata</name>
    <dbReference type="NCBI Taxonomy" id="2478898"/>
    <lineage>
        <taxon>Eukaryota</taxon>
        <taxon>Fungi</taxon>
        <taxon>Dikarya</taxon>
        <taxon>Basidiomycota</taxon>
        <taxon>Agaricomycotina</taxon>
        <taxon>Agaricomycetes</taxon>
        <taxon>Polyporales</taxon>
        <taxon>Cerrenaceae</taxon>
        <taxon>Cerrena</taxon>
    </lineage>
</organism>
<dbReference type="SUPFAM" id="SSF82171">
    <property type="entry name" value="DPP6 N-terminal domain-like"/>
    <property type="match status" value="1"/>
</dbReference>
<protein>
    <recommendedName>
        <fullName evidence="1">Peptidase S9 prolyl oligopeptidase catalytic domain-containing protein</fullName>
    </recommendedName>
</protein>
<evidence type="ECO:0000259" key="1">
    <source>
        <dbReference type="Pfam" id="PF00326"/>
    </source>
</evidence>
<dbReference type="InterPro" id="IPR050585">
    <property type="entry name" value="Xaa-Pro_dipeptidyl-ppase/CocE"/>
</dbReference>
<dbReference type="Gene3D" id="3.40.50.1820">
    <property type="entry name" value="alpha/beta hydrolase"/>
    <property type="match status" value="1"/>
</dbReference>
<name>A0AAW0GED1_9APHY</name>
<dbReference type="PANTHER" id="PTHR43056">
    <property type="entry name" value="PEPTIDASE S9 PROLYL OLIGOPEPTIDASE"/>
    <property type="match status" value="1"/>
</dbReference>
<evidence type="ECO:0000313" key="3">
    <source>
        <dbReference type="Proteomes" id="UP001385951"/>
    </source>
</evidence>